<keyword evidence="3" id="KW-0964">Secreted</keyword>
<feature type="domain" description="Gp5/Type VI secretion system Vgr C-terminal trimerisation" evidence="5">
    <location>
        <begin position="554"/>
        <end position="631"/>
    </location>
</feature>
<evidence type="ECO:0000256" key="1">
    <source>
        <dbReference type="ARBA" id="ARBA00004613"/>
    </source>
</evidence>
<dbReference type="InterPro" id="IPR054030">
    <property type="entry name" value="Gp5_Vgr_C"/>
</dbReference>
<gene>
    <name evidence="6" type="ORF">SAMN05216236_12436</name>
</gene>
<dbReference type="EMBL" id="FPAW01000024">
    <property type="protein sequence ID" value="SFU07979.1"/>
    <property type="molecule type" value="Genomic_DNA"/>
</dbReference>
<dbReference type="Pfam" id="PF22178">
    <property type="entry name" value="Gp5_trimer_C"/>
    <property type="match status" value="1"/>
</dbReference>
<proteinExistence type="inferred from homology"/>
<evidence type="ECO:0000256" key="3">
    <source>
        <dbReference type="ARBA" id="ARBA00022525"/>
    </source>
</evidence>
<dbReference type="eggNOG" id="COG3501">
    <property type="taxonomic scope" value="Bacteria"/>
</dbReference>
<evidence type="ECO:0000256" key="2">
    <source>
        <dbReference type="ARBA" id="ARBA00005558"/>
    </source>
</evidence>
<dbReference type="STRING" id="999627.SAMN05216236_12436"/>
<dbReference type="Pfam" id="PF05954">
    <property type="entry name" value="Phage_GPD"/>
    <property type="match status" value="1"/>
</dbReference>
<dbReference type="GO" id="GO:0005576">
    <property type="term" value="C:extracellular region"/>
    <property type="evidence" value="ECO:0007669"/>
    <property type="project" value="UniProtKB-SubCell"/>
</dbReference>
<comment type="similarity">
    <text evidence="2">Belongs to the VgrG protein family.</text>
</comment>
<evidence type="ECO:0000313" key="7">
    <source>
        <dbReference type="Proteomes" id="UP000182466"/>
    </source>
</evidence>
<accession>A0A1I7D8H2</accession>
<dbReference type="OrthoDB" id="9762420at2"/>
<dbReference type="Gene3D" id="3.55.50.10">
    <property type="entry name" value="Baseplate protein-like domains"/>
    <property type="match status" value="1"/>
</dbReference>
<dbReference type="InterPro" id="IPR006531">
    <property type="entry name" value="Gp5/Vgr_OB"/>
</dbReference>
<dbReference type="InterPro" id="IPR006533">
    <property type="entry name" value="T6SS_Vgr_RhsGE"/>
</dbReference>
<dbReference type="NCBIfam" id="TIGR03361">
    <property type="entry name" value="VI_Rhs_Vgr"/>
    <property type="match status" value="2"/>
</dbReference>
<dbReference type="AlphaFoldDB" id="A0A1I7D8H2"/>
<dbReference type="NCBIfam" id="TIGR01646">
    <property type="entry name" value="vgr_GE"/>
    <property type="match status" value="1"/>
</dbReference>
<keyword evidence="7" id="KW-1185">Reference proteome</keyword>
<dbReference type="Gene3D" id="2.30.110.50">
    <property type="match status" value="1"/>
</dbReference>
<reference evidence="6 7" key="1">
    <citation type="submission" date="2016-10" db="EMBL/GenBank/DDBJ databases">
        <authorList>
            <person name="de Groot N.N."/>
        </authorList>
    </citation>
    <scope>NUCLEOTIDE SEQUENCE [LARGE SCALE GENOMIC DNA]</scope>
    <source>
        <strain evidence="6 7">CGMCC 1.10959</strain>
    </source>
</reference>
<dbReference type="PANTHER" id="PTHR32305">
    <property type="match status" value="1"/>
</dbReference>
<dbReference type="SUPFAM" id="SSF69279">
    <property type="entry name" value="Phage tail proteins"/>
    <property type="match status" value="2"/>
</dbReference>
<evidence type="ECO:0000259" key="5">
    <source>
        <dbReference type="Pfam" id="PF22178"/>
    </source>
</evidence>
<dbReference type="Gene3D" id="2.40.50.230">
    <property type="entry name" value="Gp5 N-terminal domain"/>
    <property type="match status" value="1"/>
</dbReference>
<evidence type="ECO:0000259" key="4">
    <source>
        <dbReference type="Pfam" id="PF04717"/>
    </source>
</evidence>
<comment type="subcellular location">
    <subcellularLocation>
        <location evidence="1">Secreted</location>
    </subcellularLocation>
</comment>
<sequence length="760" mass="86152">MRFTVVARIVSKGQLMPDYKPFRDSRSWLSGDFSWPEPAGEYGPNLYRAVIDEGLSKLTEMTVLIRSQCENADIAEIVGRSLRVHVMTEDENERVFSGLCVSVEEIGYFEGNWYYLAEVRPWFWMLTRTQDCRVFQERTAVEIIKQIFEDHGFSDYEDALTGRYDPRTYCVQYRESDYDFLCRLMEEEGIYFYFKNDLNSEAVEKLVLSDSISAHDAVPGHATIDYHARQMDRGAETGREDHIAEWVKQERVTRGKFTLNDFDFKLQDADLEFEHAIASGSHNHKTYEVYDYLGHHRYPGVYNDDKMLGEKYATVRMEAETARFQQFRGAANVRALAAGQTFEMSGHPDDDANVPYLIVSAEHFVQDQNFLQAVHEKKVGARLSEVKRHGVEKFLQTEMIHRGRETRRDLVMMPRDFPEAMANDAFGGTFRAIPKSTQFRAPIKTPWPKIAGPHTATVVGKAGEEIDTDEFGRIKIQFHWDREGQKDENSSCWVRVMTPWSGTDYGMVAIPRMGQEAVIQFEEGDPDRPICTGMIYNAWQKAPYDYPDDKTQLGIRTKSTKEGGADEYNELMFEDERGEELMRVQAQKDHQMLVKNKSVVTIGQDEVDAGDHDDEGSLSEVIRNHVTRTIQEGNHYHTISTGDEEFKIETGSQTIEIATDKTQTITENYTTTVENGDHGTEVLSGNMAVAVASGKVEIEAAQSIELKVGGSSIKIEPAKITIKSTMIDIKGSAKVDVNGAMTNVKASGILVLKGSLTKIN</sequence>
<dbReference type="InterPro" id="IPR050708">
    <property type="entry name" value="T6SS_VgrG/RHS"/>
</dbReference>
<feature type="domain" description="Gp5/Type VI secretion system Vgr protein OB-fold" evidence="4">
    <location>
        <begin position="467"/>
        <end position="536"/>
    </location>
</feature>
<protein>
    <submittedName>
        <fullName evidence="6">Type VI secretion system secreted protein VgrG</fullName>
    </submittedName>
</protein>
<dbReference type="InterPro" id="IPR017847">
    <property type="entry name" value="T6SS_RhsGE_Vgr_subset"/>
</dbReference>
<dbReference type="Proteomes" id="UP000182466">
    <property type="component" value="Unassembled WGS sequence"/>
</dbReference>
<dbReference type="SUPFAM" id="SSF69255">
    <property type="entry name" value="gp5 N-terminal domain-like"/>
    <property type="match status" value="1"/>
</dbReference>
<name>A0A1I7D8H2_9RHOB</name>
<dbReference type="Gene3D" id="4.10.220.110">
    <property type="match status" value="1"/>
</dbReference>
<dbReference type="InterPro" id="IPR037026">
    <property type="entry name" value="Vgr_OB-fold_dom_sf"/>
</dbReference>
<organism evidence="6 7">
    <name type="scientific">Sedimentitalea nanhaiensis</name>
    <dbReference type="NCBI Taxonomy" id="999627"/>
    <lineage>
        <taxon>Bacteria</taxon>
        <taxon>Pseudomonadati</taxon>
        <taxon>Pseudomonadota</taxon>
        <taxon>Alphaproteobacteria</taxon>
        <taxon>Rhodobacterales</taxon>
        <taxon>Paracoccaceae</taxon>
        <taxon>Sedimentitalea</taxon>
    </lineage>
</organism>
<dbReference type="Pfam" id="PF04717">
    <property type="entry name" value="Phage_base_V"/>
    <property type="match status" value="1"/>
</dbReference>
<evidence type="ECO:0000313" key="6">
    <source>
        <dbReference type="EMBL" id="SFU07979.1"/>
    </source>
</evidence>
<dbReference type="SUPFAM" id="SSF69349">
    <property type="entry name" value="Phage fibre proteins"/>
    <property type="match status" value="1"/>
</dbReference>
<dbReference type="PANTHER" id="PTHR32305:SF15">
    <property type="entry name" value="PROTEIN RHSA-RELATED"/>
    <property type="match status" value="1"/>
</dbReference>